<keyword evidence="5" id="KW-0408">Iron</keyword>
<dbReference type="EMBL" id="BMZG01000001">
    <property type="protein sequence ID" value="GHA64324.1"/>
    <property type="molecule type" value="Genomic_DNA"/>
</dbReference>
<gene>
    <name evidence="7" type="ORF">GCM10009007_00830</name>
</gene>
<evidence type="ECO:0000313" key="7">
    <source>
        <dbReference type="EMBL" id="GHA64324.1"/>
    </source>
</evidence>
<dbReference type="InterPro" id="IPR046799">
    <property type="entry name" value="ROXA-like_wH"/>
</dbReference>
<comment type="cofactor">
    <cofactor evidence="1">
        <name>Fe(2+)</name>
        <dbReference type="ChEBI" id="CHEBI:29033"/>
    </cofactor>
</comment>
<dbReference type="SMART" id="SM00558">
    <property type="entry name" value="JmjC"/>
    <property type="match status" value="1"/>
</dbReference>
<proteinExistence type="predicted"/>
<dbReference type="SUPFAM" id="SSF51197">
    <property type="entry name" value="Clavaminate synthase-like"/>
    <property type="match status" value="1"/>
</dbReference>
<protein>
    <recommendedName>
        <fullName evidence="6">JmjC domain-containing protein</fullName>
    </recommendedName>
</protein>
<dbReference type="Gene3D" id="3.40.366.30">
    <property type="entry name" value="50S ribosomal protein L16 arginine hydroxylase, Chain A, Domain 2"/>
    <property type="match status" value="1"/>
</dbReference>
<evidence type="ECO:0000256" key="4">
    <source>
        <dbReference type="ARBA" id="ARBA00023002"/>
    </source>
</evidence>
<dbReference type="GO" id="GO:0046872">
    <property type="term" value="F:metal ion binding"/>
    <property type="evidence" value="ECO:0007669"/>
    <property type="project" value="UniProtKB-KW"/>
</dbReference>
<evidence type="ECO:0000259" key="6">
    <source>
        <dbReference type="PROSITE" id="PS51184"/>
    </source>
</evidence>
<keyword evidence="2" id="KW-0479">Metal-binding</keyword>
<dbReference type="GO" id="GO:0016706">
    <property type="term" value="F:2-oxoglutarate-dependent dioxygenase activity"/>
    <property type="evidence" value="ECO:0007669"/>
    <property type="project" value="TreeGrafter"/>
</dbReference>
<dbReference type="PANTHER" id="PTHR13096:SF8">
    <property type="entry name" value="RIBOSOMAL OXYGENASE 1"/>
    <property type="match status" value="1"/>
</dbReference>
<dbReference type="RefSeq" id="WP_189490218.1">
    <property type="nucleotide sequence ID" value="NZ_BMZG01000001.1"/>
</dbReference>
<reference evidence="7" key="1">
    <citation type="journal article" date="2014" name="Int. J. Syst. Evol. Microbiol.">
        <title>Complete genome sequence of Corynebacterium casei LMG S-19264T (=DSM 44701T), isolated from a smear-ripened cheese.</title>
        <authorList>
            <consortium name="US DOE Joint Genome Institute (JGI-PGF)"/>
            <person name="Walter F."/>
            <person name="Albersmeier A."/>
            <person name="Kalinowski J."/>
            <person name="Ruckert C."/>
        </authorList>
    </citation>
    <scope>NUCLEOTIDE SEQUENCE</scope>
    <source>
        <strain evidence="7">KCTC 32501</strain>
    </source>
</reference>
<keyword evidence="3" id="KW-0223">Dioxygenase</keyword>
<evidence type="ECO:0000313" key="8">
    <source>
        <dbReference type="Proteomes" id="UP000614287"/>
    </source>
</evidence>
<comment type="caution">
    <text evidence="7">The sequence shown here is derived from an EMBL/GenBank/DDBJ whole genome shotgun (WGS) entry which is preliminary data.</text>
</comment>
<dbReference type="Gene3D" id="2.60.120.650">
    <property type="entry name" value="Cupin"/>
    <property type="match status" value="1"/>
</dbReference>
<dbReference type="InterPro" id="IPR003347">
    <property type="entry name" value="JmjC_dom"/>
</dbReference>
<sequence length="397" mass="45493">MKATDFKAQPLWQTLGQFPVNWPLFNGKPVPLGGMTVQKFFKDYWHKKPLLIRNAIPEFQAFFMPDDAFDALRDENIETRVIQYDETGWQLSHGPFKKAQLPKRKQSAWTALVQGVDLINAQGHALLNLFRFIPDARLDDLMVSFATDGGGVGPHYDSYDVFLLQAYGQRHWAIGQEKDLSIVPDVPVKILQNFTPDEEFVLNPGDMLYLPPHYAHDGVAVGECMTYSIGFRAPTYKELGIALLNFVEDNIELEGRYTDATLKYQTTPAHLPDAMVNDVYQKLQELKWDRSWVAECLGCYLTEPKPSVWFDPPQMMNFAQFKKQAAKHGVSLVSGTRMLYHAPWVFINGEHLVADGDDAQFLIQLANERISNLKQMNESRWRLLHDWYGHGWLSLNL</sequence>
<dbReference type="PANTHER" id="PTHR13096">
    <property type="entry name" value="MINA53 MYC INDUCED NUCLEAR ANTIGEN"/>
    <property type="match status" value="1"/>
</dbReference>
<organism evidence="7 8">
    <name type="scientific">Formosimonas limnophila</name>
    <dbReference type="NCBI Taxonomy" id="1384487"/>
    <lineage>
        <taxon>Bacteria</taxon>
        <taxon>Pseudomonadati</taxon>
        <taxon>Pseudomonadota</taxon>
        <taxon>Betaproteobacteria</taxon>
        <taxon>Burkholderiales</taxon>
        <taxon>Burkholderiaceae</taxon>
        <taxon>Formosimonas</taxon>
    </lineage>
</organism>
<keyword evidence="8" id="KW-1185">Reference proteome</keyword>
<evidence type="ECO:0000256" key="1">
    <source>
        <dbReference type="ARBA" id="ARBA00001954"/>
    </source>
</evidence>
<keyword evidence="4" id="KW-0560">Oxidoreductase</keyword>
<evidence type="ECO:0000256" key="2">
    <source>
        <dbReference type="ARBA" id="ARBA00022723"/>
    </source>
</evidence>
<evidence type="ECO:0000256" key="5">
    <source>
        <dbReference type="ARBA" id="ARBA00023004"/>
    </source>
</evidence>
<dbReference type="AlphaFoldDB" id="A0A8J3CL72"/>
<dbReference type="InterPro" id="IPR039994">
    <property type="entry name" value="NO66-like"/>
</dbReference>
<accession>A0A8J3CL72</accession>
<reference evidence="7" key="2">
    <citation type="submission" date="2020-09" db="EMBL/GenBank/DDBJ databases">
        <authorList>
            <person name="Sun Q."/>
            <person name="Kim S."/>
        </authorList>
    </citation>
    <scope>NUCLEOTIDE SEQUENCE</scope>
    <source>
        <strain evidence="7">KCTC 32501</strain>
    </source>
</reference>
<dbReference type="Pfam" id="PF08007">
    <property type="entry name" value="JmjC_2"/>
    <property type="match status" value="1"/>
</dbReference>
<feature type="domain" description="JmjC" evidence="6">
    <location>
        <begin position="122"/>
        <end position="248"/>
    </location>
</feature>
<dbReference type="Pfam" id="PF20514">
    <property type="entry name" value="WHD_ROXA"/>
    <property type="match status" value="1"/>
</dbReference>
<dbReference type="Proteomes" id="UP000614287">
    <property type="component" value="Unassembled WGS sequence"/>
</dbReference>
<name>A0A8J3CL72_9BURK</name>
<dbReference type="PROSITE" id="PS51184">
    <property type="entry name" value="JMJC"/>
    <property type="match status" value="1"/>
</dbReference>
<evidence type="ECO:0000256" key="3">
    <source>
        <dbReference type="ARBA" id="ARBA00022964"/>
    </source>
</evidence>